<dbReference type="EMBL" id="CM046131">
    <property type="protein sequence ID" value="KAI8429692.1"/>
    <property type="molecule type" value="Genomic_DNA"/>
</dbReference>
<accession>A0ACC0K0C7</accession>
<sequence>MHQPSERSERAAVAVGEVPEPIWRRFMIGVILPEPEIAPALAELIKAGFQFYMADSRLSNSEQAFNSAPDPGYNIARDILNMSATTMVVCIVIVGIFAIFVKIY</sequence>
<evidence type="ECO:0000313" key="2">
    <source>
        <dbReference type="Proteomes" id="UP001064048"/>
    </source>
</evidence>
<organism evidence="1 2">
    <name type="scientific">Choristoneura fumiferana</name>
    <name type="common">Spruce budworm moth</name>
    <name type="synonym">Archips fumiferana</name>
    <dbReference type="NCBI Taxonomy" id="7141"/>
    <lineage>
        <taxon>Eukaryota</taxon>
        <taxon>Metazoa</taxon>
        <taxon>Ecdysozoa</taxon>
        <taxon>Arthropoda</taxon>
        <taxon>Hexapoda</taxon>
        <taxon>Insecta</taxon>
        <taxon>Pterygota</taxon>
        <taxon>Neoptera</taxon>
        <taxon>Endopterygota</taxon>
        <taxon>Lepidoptera</taxon>
        <taxon>Glossata</taxon>
        <taxon>Ditrysia</taxon>
        <taxon>Tortricoidea</taxon>
        <taxon>Tortricidae</taxon>
        <taxon>Tortricinae</taxon>
        <taxon>Choristoneura</taxon>
    </lineage>
</organism>
<name>A0ACC0K0C7_CHOFU</name>
<gene>
    <name evidence="1" type="ORF">MSG28_000260</name>
</gene>
<protein>
    <submittedName>
        <fullName evidence="1">Uncharacterized protein</fullName>
    </submittedName>
</protein>
<keyword evidence="2" id="KW-1185">Reference proteome</keyword>
<evidence type="ECO:0000313" key="1">
    <source>
        <dbReference type="EMBL" id="KAI8429692.1"/>
    </source>
</evidence>
<reference evidence="1 2" key="1">
    <citation type="journal article" date="2022" name="Genome Biol. Evol.">
        <title>The Spruce Budworm Genome: Reconstructing the Evolutionary History of Antifreeze Proteins.</title>
        <authorList>
            <person name="Beliveau C."/>
            <person name="Gagne P."/>
            <person name="Picq S."/>
            <person name="Vernygora O."/>
            <person name="Keeling C.I."/>
            <person name="Pinkney K."/>
            <person name="Doucet D."/>
            <person name="Wen F."/>
            <person name="Johnston J.S."/>
            <person name="Maaroufi H."/>
            <person name="Boyle B."/>
            <person name="Laroche J."/>
            <person name="Dewar K."/>
            <person name="Juretic N."/>
            <person name="Blackburn G."/>
            <person name="Nisole A."/>
            <person name="Brunet B."/>
            <person name="Brandao M."/>
            <person name="Lumley L."/>
            <person name="Duan J."/>
            <person name="Quan G."/>
            <person name="Lucarotti C.J."/>
            <person name="Roe A.D."/>
            <person name="Sperling F.A.H."/>
            <person name="Levesque R.C."/>
            <person name="Cusson M."/>
        </authorList>
    </citation>
    <scope>NUCLEOTIDE SEQUENCE [LARGE SCALE GENOMIC DNA]</scope>
    <source>
        <strain evidence="1">Glfc:IPQL:Cfum</strain>
    </source>
</reference>
<dbReference type="Proteomes" id="UP001064048">
    <property type="component" value="Chromosome Z"/>
</dbReference>
<proteinExistence type="predicted"/>
<comment type="caution">
    <text evidence="1">The sequence shown here is derived from an EMBL/GenBank/DDBJ whole genome shotgun (WGS) entry which is preliminary data.</text>
</comment>